<reference evidence="2 3" key="1">
    <citation type="submission" date="2014-02" db="EMBL/GenBank/DDBJ databases">
        <title>The genome sequence of the entomopathogenic fungus Metarhizium robertsii ARSEF 2575.</title>
        <authorList>
            <person name="Giuliano Garisto Donzelli B."/>
            <person name="Roe B.A."/>
            <person name="Macmil S.L."/>
            <person name="Krasnoff S.B."/>
            <person name="Gibson D.M."/>
        </authorList>
    </citation>
    <scope>NUCLEOTIDE SEQUENCE [LARGE SCALE GENOMIC DNA]</scope>
    <source>
        <strain evidence="2 3">ARSEF 2575</strain>
    </source>
</reference>
<name>A0A014MZF8_9HYPO</name>
<dbReference type="GO" id="GO:0016301">
    <property type="term" value="F:kinase activity"/>
    <property type="evidence" value="ECO:0007669"/>
    <property type="project" value="UniProtKB-KW"/>
</dbReference>
<gene>
    <name evidence="2" type="ORF">X797_009346</name>
</gene>
<organism evidence="2 3">
    <name type="scientific">Metarhizium robertsii</name>
    <dbReference type="NCBI Taxonomy" id="568076"/>
    <lineage>
        <taxon>Eukaryota</taxon>
        <taxon>Fungi</taxon>
        <taxon>Dikarya</taxon>
        <taxon>Ascomycota</taxon>
        <taxon>Pezizomycotina</taxon>
        <taxon>Sordariomycetes</taxon>
        <taxon>Hypocreomycetidae</taxon>
        <taxon>Hypocreales</taxon>
        <taxon>Clavicipitaceae</taxon>
        <taxon>Metarhizium</taxon>
    </lineage>
</organism>
<dbReference type="Gene3D" id="3.90.1200.10">
    <property type="match status" value="1"/>
</dbReference>
<dbReference type="SUPFAM" id="SSF56112">
    <property type="entry name" value="Protein kinase-like (PK-like)"/>
    <property type="match status" value="1"/>
</dbReference>
<accession>A0A014MZF8</accession>
<dbReference type="OrthoDB" id="5598852at2759"/>
<evidence type="ECO:0000313" key="3">
    <source>
        <dbReference type="Proteomes" id="UP000030151"/>
    </source>
</evidence>
<dbReference type="eggNOG" id="ENOG502SNHJ">
    <property type="taxonomic scope" value="Eukaryota"/>
</dbReference>
<sequence>MEDLLRYTPSRAAVLTVSPFVNQKFFKRNPGLTEQICVQQAAQVLGCPASSILPAAIQGASSFTVTRSDARPGDLGVVQFRDLSSPLSRDTVALARGTYGHVIPACDAVTCGLSDKAHVYLMTLAGGIAFSAAQRTLYQDEGAERLTVTVADFASFVASSLSTARQNTDDALLSQAYDQLAVWEAALPARFQPKLAEMRARLPVILGRQFPQVLNHADLVEMNIQVDDASGGIAGIVDWENASYGAFGVAIASLEVFLGICTGGGVWIWHPRQERLRAVFYETLCAELGRHVEARHLDADGVEAARVFGLFVMYGSWAAAGADGHDGDGDGRGAALAGVCLEAGLGEGLPHSLFSGGIGVDRRLT</sequence>
<dbReference type="HOGENOM" id="CLU_038193_1_1_1"/>
<dbReference type="EMBL" id="JELW01000035">
    <property type="protein sequence ID" value="EXU97626.1"/>
    <property type="molecule type" value="Genomic_DNA"/>
</dbReference>
<dbReference type="InterPro" id="IPR002575">
    <property type="entry name" value="Aminoglycoside_PTrfase"/>
</dbReference>
<dbReference type="Pfam" id="PF01636">
    <property type="entry name" value="APH"/>
    <property type="match status" value="1"/>
</dbReference>
<keyword evidence="2" id="KW-0418">Kinase</keyword>
<evidence type="ECO:0000313" key="2">
    <source>
        <dbReference type="EMBL" id="EXU97626.1"/>
    </source>
</evidence>
<dbReference type="Proteomes" id="UP000030151">
    <property type="component" value="Unassembled WGS sequence"/>
</dbReference>
<protein>
    <submittedName>
        <fullName evidence="2">Aminoglycoside 3'-phosphotransferase/choline kinase domain protein</fullName>
    </submittedName>
</protein>
<comment type="caution">
    <text evidence="2">The sequence shown here is derived from an EMBL/GenBank/DDBJ whole genome shotgun (WGS) entry which is preliminary data.</text>
</comment>
<dbReference type="InterPro" id="IPR011009">
    <property type="entry name" value="Kinase-like_dom_sf"/>
</dbReference>
<dbReference type="AlphaFoldDB" id="A0A014MZF8"/>
<evidence type="ECO:0000259" key="1">
    <source>
        <dbReference type="Pfam" id="PF01636"/>
    </source>
</evidence>
<feature type="domain" description="Aminoglycoside phosphotransferase" evidence="1">
    <location>
        <begin position="104"/>
        <end position="247"/>
    </location>
</feature>
<keyword evidence="2" id="KW-0808">Transferase</keyword>
<proteinExistence type="predicted"/>